<dbReference type="RefSeq" id="WP_173087224.1">
    <property type="nucleotide sequence ID" value="NZ_BLTE01000032.1"/>
</dbReference>
<reference evidence="2 3" key="1">
    <citation type="submission" date="2020-04" db="EMBL/GenBank/DDBJ databases">
        <authorList>
            <consortium name="Desulfovibrio sp. FSS-1 genome sequencing consortium"/>
            <person name="Shimoshige H."/>
            <person name="Kobayashi H."/>
            <person name="Maekawa T."/>
        </authorList>
    </citation>
    <scope>NUCLEOTIDE SEQUENCE [LARGE SCALE GENOMIC DNA]</scope>
    <source>
        <strain evidence="2 3">SIID29052-01</strain>
    </source>
</reference>
<reference evidence="2 3" key="2">
    <citation type="submission" date="2020-05" db="EMBL/GenBank/DDBJ databases">
        <title>Draft genome sequence of Desulfovibrio sp. strainFSS-1.</title>
        <authorList>
            <person name="Shimoshige H."/>
            <person name="Kobayashi H."/>
            <person name="Maekawa T."/>
        </authorList>
    </citation>
    <scope>NUCLEOTIDE SEQUENCE [LARGE SCALE GENOMIC DNA]</scope>
    <source>
        <strain evidence="2 3">SIID29052-01</strain>
    </source>
</reference>
<organism evidence="2 3">
    <name type="scientific">Fundidesulfovibrio magnetotacticus</name>
    <dbReference type="NCBI Taxonomy" id="2730080"/>
    <lineage>
        <taxon>Bacteria</taxon>
        <taxon>Pseudomonadati</taxon>
        <taxon>Thermodesulfobacteriota</taxon>
        <taxon>Desulfovibrionia</taxon>
        <taxon>Desulfovibrionales</taxon>
        <taxon>Desulfovibrionaceae</taxon>
        <taxon>Fundidesulfovibrio</taxon>
    </lineage>
</organism>
<dbReference type="Proteomes" id="UP000494245">
    <property type="component" value="Unassembled WGS sequence"/>
</dbReference>
<dbReference type="GO" id="GO:0016491">
    <property type="term" value="F:oxidoreductase activity"/>
    <property type="evidence" value="ECO:0007669"/>
    <property type="project" value="InterPro"/>
</dbReference>
<protein>
    <recommendedName>
        <fullName evidence="1">NADPH-dependent FMN reductase-like domain-containing protein</fullName>
    </recommendedName>
</protein>
<dbReference type="Pfam" id="PF03358">
    <property type="entry name" value="FMN_red"/>
    <property type="match status" value="1"/>
</dbReference>
<comment type="caution">
    <text evidence="2">The sequence shown here is derived from an EMBL/GenBank/DDBJ whole genome shotgun (WGS) entry which is preliminary data.</text>
</comment>
<proteinExistence type="predicted"/>
<dbReference type="AlphaFoldDB" id="A0A6V8LZX9"/>
<dbReference type="Gene3D" id="3.40.50.360">
    <property type="match status" value="1"/>
</dbReference>
<dbReference type="InterPro" id="IPR005025">
    <property type="entry name" value="FMN_Rdtase-like_dom"/>
</dbReference>
<gene>
    <name evidence="2" type="ORF">NNJEOMEG_03965</name>
</gene>
<feature type="domain" description="NADPH-dependent FMN reductase-like" evidence="1">
    <location>
        <begin position="1"/>
        <end position="97"/>
    </location>
</feature>
<dbReference type="SUPFAM" id="SSF52218">
    <property type="entry name" value="Flavoproteins"/>
    <property type="match status" value="1"/>
</dbReference>
<dbReference type="EMBL" id="BLTE01000032">
    <property type="protein sequence ID" value="GFK96091.1"/>
    <property type="molecule type" value="Genomic_DNA"/>
</dbReference>
<sequence>MKAVLLVGSPKRAGASAVLGEALLERLQARGVETETLRLTGLLDAQEGRARLHGAFLGADLCVLAAPVYADSLPAPAVRALEFLDDDGPAPERPRAFAALVNCGFPEASHTQTCLDACRVFARRTGLRWAGGLGVGQGGVLGEGPLEARGAITASLRKALDLSAHALAAGEDIPEGAVRLAAKPLMPRLLYLAVAELGWLAQAWSRRTFFRLGAKPLQRP</sequence>
<evidence type="ECO:0000313" key="2">
    <source>
        <dbReference type="EMBL" id="GFK96091.1"/>
    </source>
</evidence>
<dbReference type="InterPro" id="IPR029039">
    <property type="entry name" value="Flavoprotein-like_sf"/>
</dbReference>
<evidence type="ECO:0000313" key="3">
    <source>
        <dbReference type="Proteomes" id="UP000494245"/>
    </source>
</evidence>
<accession>A0A6V8LZX9</accession>
<name>A0A6V8LZX9_9BACT</name>
<keyword evidence="3" id="KW-1185">Reference proteome</keyword>
<evidence type="ECO:0000259" key="1">
    <source>
        <dbReference type="Pfam" id="PF03358"/>
    </source>
</evidence>